<comment type="caution">
    <text evidence="1">The sequence shown here is derived from an EMBL/GenBank/DDBJ whole genome shotgun (WGS) entry which is preliminary data.</text>
</comment>
<evidence type="ECO:0008006" key="3">
    <source>
        <dbReference type="Google" id="ProtNLM"/>
    </source>
</evidence>
<dbReference type="InParanoid" id="A0A1Q3CLL9"/>
<dbReference type="InterPro" id="IPR021109">
    <property type="entry name" value="Peptidase_aspartic_dom_sf"/>
</dbReference>
<organism evidence="1 2">
    <name type="scientific">Cephalotus follicularis</name>
    <name type="common">Albany pitcher plant</name>
    <dbReference type="NCBI Taxonomy" id="3775"/>
    <lineage>
        <taxon>Eukaryota</taxon>
        <taxon>Viridiplantae</taxon>
        <taxon>Streptophyta</taxon>
        <taxon>Embryophyta</taxon>
        <taxon>Tracheophyta</taxon>
        <taxon>Spermatophyta</taxon>
        <taxon>Magnoliopsida</taxon>
        <taxon>eudicotyledons</taxon>
        <taxon>Gunneridae</taxon>
        <taxon>Pentapetalae</taxon>
        <taxon>rosids</taxon>
        <taxon>fabids</taxon>
        <taxon>Oxalidales</taxon>
        <taxon>Cephalotaceae</taxon>
        <taxon>Cephalotus</taxon>
    </lineage>
</organism>
<dbReference type="CDD" id="cd00303">
    <property type="entry name" value="retropepsin_like"/>
    <property type="match status" value="1"/>
</dbReference>
<name>A0A1Q3CLL9_CEPFO</name>
<proteinExistence type="predicted"/>
<dbReference type="OrthoDB" id="1934862at2759"/>
<reference evidence="2" key="1">
    <citation type="submission" date="2016-04" db="EMBL/GenBank/DDBJ databases">
        <title>Cephalotus genome sequencing.</title>
        <authorList>
            <person name="Fukushima K."/>
            <person name="Hasebe M."/>
            <person name="Fang X."/>
        </authorList>
    </citation>
    <scope>NUCLEOTIDE SEQUENCE [LARGE SCALE GENOMIC DNA]</scope>
    <source>
        <strain evidence="2">cv. St1</strain>
    </source>
</reference>
<keyword evidence="2" id="KW-1185">Reference proteome</keyword>
<dbReference type="AlphaFoldDB" id="A0A1Q3CLL9"/>
<dbReference type="Gene3D" id="2.40.70.10">
    <property type="entry name" value="Acid Proteases"/>
    <property type="match status" value="1"/>
</dbReference>
<accession>A0A1Q3CLL9</accession>
<dbReference type="Proteomes" id="UP000187406">
    <property type="component" value="Unassembled WGS sequence"/>
</dbReference>
<protein>
    <recommendedName>
        <fullName evidence="3">RVP_2 domain-containing protein</fullName>
    </recommendedName>
</protein>
<evidence type="ECO:0000313" key="1">
    <source>
        <dbReference type="EMBL" id="GAV80993.1"/>
    </source>
</evidence>
<gene>
    <name evidence="1" type="ORF">CFOL_v3_24452</name>
</gene>
<evidence type="ECO:0000313" key="2">
    <source>
        <dbReference type="Proteomes" id="UP000187406"/>
    </source>
</evidence>
<dbReference type="EMBL" id="BDDD01002302">
    <property type="protein sequence ID" value="GAV80993.1"/>
    <property type="molecule type" value="Genomic_DNA"/>
</dbReference>
<sequence length="160" mass="18275">MVANGKTFHSEGRCANVRLDLQGTPITTDFLLLPLASYDAVLGALWLSTLGPIIWDFHKFQMEFDLQGQRCTLNSEQHVELSILHDVHPNPTRCFLFQIHITPHDTQTTIPPNQVQNLLDQYHDVFTLPKGLLPSHSEDRKIPLVTNTPVNVHPYRYAHF</sequence>